<dbReference type="Pfam" id="PF00179">
    <property type="entry name" value="UQ_con"/>
    <property type="match status" value="1"/>
</dbReference>
<evidence type="ECO:0000259" key="1">
    <source>
        <dbReference type="PROSITE" id="PS50127"/>
    </source>
</evidence>
<organism evidence="2 4">
    <name type="scientific">Rotaria sordida</name>
    <dbReference type="NCBI Taxonomy" id="392033"/>
    <lineage>
        <taxon>Eukaryota</taxon>
        <taxon>Metazoa</taxon>
        <taxon>Spiralia</taxon>
        <taxon>Gnathifera</taxon>
        <taxon>Rotifera</taxon>
        <taxon>Eurotatoria</taxon>
        <taxon>Bdelloidea</taxon>
        <taxon>Philodinida</taxon>
        <taxon>Philodinidae</taxon>
        <taxon>Rotaria</taxon>
    </lineage>
</organism>
<comment type="caution">
    <text evidence="2">The sequence shown here is derived from an EMBL/GenBank/DDBJ whole genome shotgun (WGS) entry which is preliminary data.</text>
</comment>
<dbReference type="SUPFAM" id="SSF54495">
    <property type="entry name" value="UBC-like"/>
    <property type="match status" value="1"/>
</dbReference>
<sequence length="169" mass="19102">MPLTAKQAWVEVNKLRLLGPTGNSPGIFIVDESPFQQEQEAAAAESQDPVIAGRILPTSDIYKEGAYRLEMRFSPGYPFKPPEVRFATPIYHLNVDKDGLVCIPILRVTENWNANTSLADVVKAIVDVIDHPKIEYAMSPEIQKEYDSNKAEYERKAKQMVKDKALRRN</sequence>
<dbReference type="InterPro" id="IPR016135">
    <property type="entry name" value="UBQ-conjugating_enzyme/RWD"/>
</dbReference>
<evidence type="ECO:0000313" key="4">
    <source>
        <dbReference type="Proteomes" id="UP000663854"/>
    </source>
</evidence>
<evidence type="ECO:0000313" key="5">
    <source>
        <dbReference type="Proteomes" id="UP000663870"/>
    </source>
</evidence>
<dbReference type="Proteomes" id="UP000663870">
    <property type="component" value="Unassembled WGS sequence"/>
</dbReference>
<dbReference type="InterPro" id="IPR050113">
    <property type="entry name" value="Ub_conjugating_enzyme"/>
</dbReference>
<dbReference type="Proteomes" id="UP000663854">
    <property type="component" value="Unassembled WGS sequence"/>
</dbReference>
<accession>A0A814LWQ6</accession>
<name>A0A814LWQ6_9BILA</name>
<gene>
    <name evidence="3" type="ORF">JXQ802_LOCUS27147</name>
    <name evidence="2" type="ORF">PYM288_LOCUS18182</name>
</gene>
<dbReference type="AlphaFoldDB" id="A0A814LWQ6"/>
<protein>
    <recommendedName>
        <fullName evidence="1">UBC core domain-containing protein</fullName>
    </recommendedName>
</protein>
<keyword evidence="5" id="KW-1185">Reference proteome</keyword>
<dbReference type="PANTHER" id="PTHR24067">
    <property type="entry name" value="UBIQUITIN-CONJUGATING ENZYME E2"/>
    <property type="match status" value="1"/>
</dbReference>
<dbReference type="EMBL" id="CAJNOL010000974">
    <property type="protein sequence ID" value="CAF1254300.1"/>
    <property type="molecule type" value="Genomic_DNA"/>
</dbReference>
<evidence type="ECO:0000313" key="3">
    <source>
        <dbReference type="EMBL" id="CAF1254300.1"/>
    </source>
</evidence>
<feature type="domain" description="UBC core" evidence="1">
    <location>
        <begin position="7"/>
        <end position="166"/>
    </location>
</feature>
<dbReference type="EMBL" id="CAJNOH010000546">
    <property type="protein sequence ID" value="CAF1071419.1"/>
    <property type="molecule type" value="Genomic_DNA"/>
</dbReference>
<dbReference type="SMART" id="SM00212">
    <property type="entry name" value="UBCc"/>
    <property type="match status" value="1"/>
</dbReference>
<dbReference type="InterPro" id="IPR000608">
    <property type="entry name" value="UBC"/>
</dbReference>
<dbReference type="PROSITE" id="PS50127">
    <property type="entry name" value="UBC_2"/>
    <property type="match status" value="1"/>
</dbReference>
<evidence type="ECO:0000313" key="2">
    <source>
        <dbReference type="EMBL" id="CAF1071419.1"/>
    </source>
</evidence>
<reference evidence="2" key="1">
    <citation type="submission" date="2021-02" db="EMBL/GenBank/DDBJ databases">
        <authorList>
            <person name="Nowell W R."/>
        </authorList>
    </citation>
    <scope>NUCLEOTIDE SEQUENCE</scope>
</reference>
<dbReference type="Gene3D" id="3.10.110.10">
    <property type="entry name" value="Ubiquitin Conjugating Enzyme"/>
    <property type="match status" value="1"/>
</dbReference>
<proteinExistence type="predicted"/>